<keyword evidence="1" id="KW-0472">Membrane</keyword>
<keyword evidence="1" id="KW-0812">Transmembrane</keyword>
<feature type="transmembrane region" description="Helical" evidence="1">
    <location>
        <begin position="172"/>
        <end position="190"/>
    </location>
</feature>
<gene>
    <name evidence="2" type="primary">pqiA</name>
    <name evidence="2" type="ORF">Pla100_47940</name>
</gene>
<keyword evidence="3" id="KW-1185">Reference proteome</keyword>
<feature type="transmembrane region" description="Helical" evidence="1">
    <location>
        <begin position="104"/>
        <end position="126"/>
    </location>
</feature>
<dbReference type="InterPro" id="IPR007498">
    <property type="entry name" value="PqiA-like"/>
</dbReference>
<dbReference type="OrthoDB" id="9800207at2"/>
<feature type="transmembrane region" description="Helical" evidence="1">
    <location>
        <begin position="51"/>
        <end position="70"/>
    </location>
</feature>
<comment type="caution">
    <text evidence="2">The sequence shown here is derived from an EMBL/GenBank/DDBJ whole genome shotgun (WGS) entry which is preliminary data.</text>
</comment>
<name>A0A5C5ZZ02_9BACT</name>
<protein>
    <submittedName>
        <fullName evidence="2">Paraquat-inducible protein A</fullName>
    </submittedName>
</protein>
<accession>A0A5C5ZZ02</accession>
<dbReference type="Pfam" id="PF04403">
    <property type="entry name" value="PqiA"/>
    <property type="match status" value="1"/>
</dbReference>
<reference evidence="2 3" key="1">
    <citation type="submission" date="2019-02" db="EMBL/GenBank/DDBJ databases">
        <title>Deep-cultivation of Planctomycetes and their phenomic and genomic characterization uncovers novel biology.</title>
        <authorList>
            <person name="Wiegand S."/>
            <person name="Jogler M."/>
            <person name="Boedeker C."/>
            <person name="Pinto D."/>
            <person name="Vollmers J."/>
            <person name="Rivas-Marin E."/>
            <person name="Kohn T."/>
            <person name="Peeters S.H."/>
            <person name="Heuer A."/>
            <person name="Rast P."/>
            <person name="Oberbeckmann S."/>
            <person name="Bunk B."/>
            <person name="Jeske O."/>
            <person name="Meyerdierks A."/>
            <person name="Storesund J.E."/>
            <person name="Kallscheuer N."/>
            <person name="Luecker S."/>
            <person name="Lage O.M."/>
            <person name="Pohl T."/>
            <person name="Merkel B.J."/>
            <person name="Hornburger P."/>
            <person name="Mueller R.-W."/>
            <person name="Bruemmer F."/>
            <person name="Labrenz M."/>
            <person name="Spormann A.M."/>
            <person name="Op Den Camp H."/>
            <person name="Overmann J."/>
            <person name="Amann R."/>
            <person name="Jetten M.S.M."/>
            <person name="Mascher T."/>
            <person name="Medema M.H."/>
            <person name="Devos D.P."/>
            <person name="Kaster A.-K."/>
            <person name="Ovreas L."/>
            <person name="Rohde M."/>
            <person name="Galperin M.Y."/>
            <person name="Jogler C."/>
        </authorList>
    </citation>
    <scope>NUCLEOTIDE SEQUENCE [LARGE SCALE GENOMIC DNA]</scope>
    <source>
        <strain evidence="2 3">Pla100</strain>
    </source>
</reference>
<organism evidence="2 3">
    <name type="scientific">Neorhodopirellula pilleata</name>
    <dbReference type="NCBI Taxonomy" id="2714738"/>
    <lineage>
        <taxon>Bacteria</taxon>
        <taxon>Pseudomonadati</taxon>
        <taxon>Planctomycetota</taxon>
        <taxon>Planctomycetia</taxon>
        <taxon>Pirellulales</taxon>
        <taxon>Pirellulaceae</taxon>
        <taxon>Neorhodopirellula</taxon>
    </lineage>
</organism>
<dbReference type="RefSeq" id="WP_146580583.1">
    <property type="nucleotide sequence ID" value="NZ_SJPM01000012.1"/>
</dbReference>
<keyword evidence="1" id="KW-1133">Transmembrane helix</keyword>
<dbReference type="EMBL" id="SJPM01000012">
    <property type="protein sequence ID" value="TWT92257.1"/>
    <property type="molecule type" value="Genomic_DNA"/>
</dbReference>
<dbReference type="AlphaFoldDB" id="A0A5C5ZZ02"/>
<evidence type="ECO:0000313" key="2">
    <source>
        <dbReference type="EMBL" id="TWT92257.1"/>
    </source>
</evidence>
<evidence type="ECO:0000256" key="1">
    <source>
        <dbReference type="SAM" id="Phobius"/>
    </source>
</evidence>
<evidence type="ECO:0000313" key="3">
    <source>
        <dbReference type="Proteomes" id="UP000316213"/>
    </source>
</evidence>
<dbReference type="Proteomes" id="UP000316213">
    <property type="component" value="Unassembled WGS sequence"/>
</dbReference>
<feature type="transmembrane region" description="Helical" evidence="1">
    <location>
        <begin position="147"/>
        <end position="166"/>
    </location>
</feature>
<proteinExistence type="predicted"/>
<sequence>MTGLRACHCCGMIHRIPTLSVRQRAVCTRCRSSIASGQPAASASVSASRTAAAALGAFVLFWPAILLPILSIEKLGRHHEQSILSGIIELLSTGNYFVGGVVLLFSIVFPLTKLVLLLELSCWQILHARHKATTLRWMEHAGRWSMMDVMLLAFLVMLVKLGNLVHFNFGPAVVAFTICVAMSMIASLSFDPHSIWKDSAA</sequence>